<accession>A0A2P2KTL1</accession>
<protein>
    <submittedName>
        <fullName evidence="1">Uncharacterized protein MANES_14G085900</fullName>
    </submittedName>
</protein>
<dbReference type="AlphaFoldDB" id="A0A2P2KTL1"/>
<dbReference type="EMBL" id="GGEC01028553">
    <property type="protein sequence ID" value="MBX09037.1"/>
    <property type="molecule type" value="Transcribed_RNA"/>
</dbReference>
<sequence>MAFLSKVGNILRQTSGKQISSEFSSSRPSLYQAIRWMSSSKLFIGGVSSSHFLLPANLPHSTQYNKRKGCSLFLIMDQFHHSYSPLLILQVFLFLQMTPV</sequence>
<evidence type="ECO:0000313" key="1">
    <source>
        <dbReference type="EMBL" id="MBX09037.1"/>
    </source>
</evidence>
<name>A0A2P2KTL1_RHIMU</name>
<proteinExistence type="predicted"/>
<reference evidence="1" key="1">
    <citation type="submission" date="2018-02" db="EMBL/GenBank/DDBJ databases">
        <title>Rhizophora mucronata_Transcriptome.</title>
        <authorList>
            <person name="Meera S.P."/>
            <person name="Sreeshan A."/>
            <person name="Augustine A."/>
        </authorList>
    </citation>
    <scope>NUCLEOTIDE SEQUENCE</scope>
    <source>
        <tissue evidence="1">Leaf</tissue>
    </source>
</reference>
<organism evidence="1">
    <name type="scientific">Rhizophora mucronata</name>
    <name type="common">Asiatic mangrove</name>
    <dbReference type="NCBI Taxonomy" id="61149"/>
    <lineage>
        <taxon>Eukaryota</taxon>
        <taxon>Viridiplantae</taxon>
        <taxon>Streptophyta</taxon>
        <taxon>Embryophyta</taxon>
        <taxon>Tracheophyta</taxon>
        <taxon>Spermatophyta</taxon>
        <taxon>Magnoliopsida</taxon>
        <taxon>eudicotyledons</taxon>
        <taxon>Gunneridae</taxon>
        <taxon>Pentapetalae</taxon>
        <taxon>rosids</taxon>
        <taxon>fabids</taxon>
        <taxon>Malpighiales</taxon>
        <taxon>Rhizophoraceae</taxon>
        <taxon>Rhizophora</taxon>
    </lineage>
</organism>